<sequence length="306" mass="32611">MDTARSTPSRRSLLTSGAGAALAAALPASGSARAATWEGGREIVRRLKGLEQRHAARLGVHARDTATGRTVRYRADERFPICSVFKTPAVAAVLRDLDRDGEFLARRVRYTERDVRDSGYAPITGRPENLAAGMAVEDLCAAAIRHSDNAAANLLLRELGGPAAITRFCRSIGDRTTRLDRWEPDLNSAEPWRATDTTSPCAIGRTYARLVLGTALAPGDRERLTGWLLGNTTGGERLRAGLPGDWTVADKTGTGSYGTGHDVGVTWPPGRAPLVLAVLTTRHEPDASPDSRLIAETAALLAGALT</sequence>
<comment type="similarity">
    <text evidence="1 6">Belongs to the class-A beta-lactamase family.</text>
</comment>
<dbReference type="NCBIfam" id="NF033103">
    <property type="entry name" value="bla_class_A"/>
    <property type="match status" value="1"/>
</dbReference>
<dbReference type="Proteomes" id="UP000053024">
    <property type="component" value="Unassembled WGS sequence"/>
</dbReference>
<dbReference type="GO" id="GO:0046677">
    <property type="term" value="P:response to antibiotic"/>
    <property type="evidence" value="ECO:0007669"/>
    <property type="project" value="UniProtKB-UniRule"/>
</dbReference>
<keyword evidence="10" id="KW-1185">Reference proteome</keyword>
<feature type="chain" id="PRO_5007155269" description="Beta-lactamase" evidence="7">
    <location>
        <begin position="35"/>
        <end position="306"/>
    </location>
</feature>
<accession>A0A117R9V7</accession>
<comment type="caution">
    <text evidence="9">The sequence shown here is derived from an EMBL/GenBank/DDBJ whole genome shotgun (WGS) entry which is preliminary data.</text>
</comment>
<reference evidence="9 10" key="1">
    <citation type="submission" date="2015-10" db="EMBL/GenBank/DDBJ databases">
        <title>Draft genome sequence of Streptomyces bungoensis DSM 41781, type strain for the species Streptomyces bungoensis.</title>
        <authorList>
            <person name="Ruckert C."/>
            <person name="Winkler A."/>
            <person name="Kalinowski J."/>
            <person name="Kampfer P."/>
            <person name="Glaeser S."/>
        </authorList>
    </citation>
    <scope>NUCLEOTIDE SEQUENCE [LARGE SCALE GENOMIC DNA]</scope>
    <source>
        <strain evidence="9 10">DSM 41781</strain>
    </source>
</reference>
<keyword evidence="5 6" id="KW-0046">Antibiotic resistance</keyword>
<dbReference type="PANTHER" id="PTHR35333:SF3">
    <property type="entry name" value="BETA-LACTAMASE-TYPE TRANSPEPTIDASE FOLD CONTAINING PROTEIN"/>
    <property type="match status" value="1"/>
</dbReference>
<keyword evidence="4 6" id="KW-0378">Hydrolase</keyword>
<dbReference type="EMBL" id="LMWX01000054">
    <property type="protein sequence ID" value="KUN79093.1"/>
    <property type="molecule type" value="Genomic_DNA"/>
</dbReference>
<name>A0A117R9V7_9ACTN</name>
<feature type="signal peptide" evidence="7">
    <location>
        <begin position="1"/>
        <end position="34"/>
    </location>
</feature>
<evidence type="ECO:0000256" key="6">
    <source>
        <dbReference type="RuleBase" id="RU361140"/>
    </source>
</evidence>
<keyword evidence="7" id="KW-0732">Signal</keyword>
<dbReference type="InterPro" id="IPR006311">
    <property type="entry name" value="TAT_signal"/>
</dbReference>
<dbReference type="STRING" id="285568.AQJ66_29085"/>
<evidence type="ECO:0000256" key="2">
    <source>
        <dbReference type="ARBA" id="ARBA00012865"/>
    </source>
</evidence>
<dbReference type="PROSITE" id="PS51318">
    <property type="entry name" value="TAT"/>
    <property type="match status" value="1"/>
</dbReference>
<evidence type="ECO:0000256" key="5">
    <source>
        <dbReference type="ARBA" id="ARBA00023251"/>
    </source>
</evidence>
<dbReference type="GO" id="GO:0008800">
    <property type="term" value="F:beta-lactamase activity"/>
    <property type="evidence" value="ECO:0007669"/>
    <property type="project" value="UniProtKB-UniRule"/>
</dbReference>
<organism evidence="9 10">
    <name type="scientific">Streptomyces bungoensis</name>
    <dbReference type="NCBI Taxonomy" id="285568"/>
    <lineage>
        <taxon>Bacteria</taxon>
        <taxon>Bacillati</taxon>
        <taxon>Actinomycetota</taxon>
        <taxon>Actinomycetes</taxon>
        <taxon>Kitasatosporales</taxon>
        <taxon>Streptomycetaceae</taxon>
        <taxon>Streptomyces</taxon>
    </lineage>
</organism>
<evidence type="ECO:0000256" key="7">
    <source>
        <dbReference type="SAM" id="SignalP"/>
    </source>
</evidence>
<proteinExistence type="inferred from homology"/>
<evidence type="ECO:0000313" key="9">
    <source>
        <dbReference type="EMBL" id="KUN79093.1"/>
    </source>
</evidence>
<dbReference type="SUPFAM" id="SSF56601">
    <property type="entry name" value="beta-lactamase/transpeptidase-like"/>
    <property type="match status" value="1"/>
</dbReference>
<dbReference type="AlphaFoldDB" id="A0A117R9V7"/>
<feature type="domain" description="Beta-lactamase class A catalytic" evidence="8">
    <location>
        <begin position="59"/>
        <end position="280"/>
    </location>
</feature>
<dbReference type="InterPro" id="IPR045155">
    <property type="entry name" value="Beta-lactam_cat"/>
</dbReference>
<evidence type="ECO:0000256" key="4">
    <source>
        <dbReference type="ARBA" id="ARBA00022801"/>
    </source>
</evidence>
<evidence type="ECO:0000313" key="10">
    <source>
        <dbReference type="Proteomes" id="UP000053024"/>
    </source>
</evidence>
<dbReference type="RefSeq" id="WP_061928045.1">
    <property type="nucleotide sequence ID" value="NZ_JBEYBH010000018.1"/>
</dbReference>
<evidence type="ECO:0000256" key="1">
    <source>
        <dbReference type="ARBA" id="ARBA00009009"/>
    </source>
</evidence>
<dbReference type="PROSITE" id="PS00146">
    <property type="entry name" value="BETA_LACTAMASE_A"/>
    <property type="match status" value="1"/>
</dbReference>
<dbReference type="Pfam" id="PF13354">
    <property type="entry name" value="Beta-lactamase2"/>
    <property type="match status" value="1"/>
</dbReference>
<dbReference type="PANTHER" id="PTHR35333">
    <property type="entry name" value="BETA-LACTAMASE"/>
    <property type="match status" value="1"/>
</dbReference>
<dbReference type="InterPro" id="IPR023650">
    <property type="entry name" value="Beta-lactam_class-A_AS"/>
</dbReference>
<dbReference type="Gene3D" id="3.40.710.10">
    <property type="entry name" value="DD-peptidase/beta-lactamase superfamily"/>
    <property type="match status" value="1"/>
</dbReference>
<evidence type="ECO:0000259" key="8">
    <source>
        <dbReference type="Pfam" id="PF13354"/>
    </source>
</evidence>
<protein>
    <recommendedName>
        <fullName evidence="3 6">Beta-lactamase</fullName>
        <ecNumber evidence="2 6">3.5.2.6</ecNumber>
    </recommendedName>
</protein>
<dbReference type="InterPro" id="IPR000871">
    <property type="entry name" value="Beta-lactam_class-A"/>
</dbReference>
<dbReference type="GO" id="GO:0030655">
    <property type="term" value="P:beta-lactam antibiotic catabolic process"/>
    <property type="evidence" value="ECO:0007669"/>
    <property type="project" value="InterPro"/>
</dbReference>
<dbReference type="InterPro" id="IPR012338">
    <property type="entry name" value="Beta-lactam/transpept-like"/>
</dbReference>
<gene>
    <name evidence="9" type="ORF">AQJ66_29085</name>
</gene>
<dbReference type="OrthoDB" id="9784149at2"/>
<evidence type="ECO:0000256" key="3">
    <source>
        <dbReference type="ARBA" id="ARBA00018879"/>
    </source>
</evidence>
<dbReference type="EC" id="3.5.2.6" evidence="2 6"/>
<comment type="catalytic activity">
    <reaction evidence="6">
        <text>a beta-lactam + H2O = a substituted beta-amino acid</text>
        <dbReference type="Rhea" id="RHEA:20401"/>
        <dbReference type="ChEBI" id="CHEBI:15377"/>
        <dbReference type="ChEBI" id="CHEBI:35627"/>
        <dbReference type="ChEBI" id="CHEBI:140347"/>
        <dbReference type="EC" id="3.5.2.6"/>
    </reaction>
</comment>
<dbReference type="PRINTS" id="PR00118">
    <property type="entry name" value="BLACTAMASEA"/>
</dbReference>